<comment type="similarity">
    <text evidence="1">Belongs to the 'phage' integrase family.</text>
</comment>
<evidence type="ECO:0000256" key="1">
    <source>
        <dbReference type="ARBA" id="ARBA00008857"/>
    </source>
</evidence>
<feature type="domain" description="Tyr recombinase" evidence="4">
    <location>
        <begin position="206"/>
        <end position="376"/>
    </location>
</feature>
<dbReference type="PROSITE" id="PS51898">
    <property type="entry name" value="TYR_RECOMBINASE"/>
    <property type="match status" value="1"/>
</dbReference>
<dbReference type="EMBL" id="JACSOD020000509">
    <property type="protein sequence ID" value="MBM6500909.1"/>
    <property type="molecule type" value="Genomic_DNA"/>
</dbReference>
<accession>A0ABS2D242</accession>
<dbReference type="InterPro" id="IPR025269">
    <property type="entry name" value="SAM-like_dom"/>
</dbReference>
<protein>
    <submittedName>
        <fullName evidence="5">Site-specific integrase</fullName>
    </submittedName>
</protein>
<dbReference type="InterPro" id="IPR035386">
    <property type="entry name" value="Arm-DNA-bind_5"/>
</dbReference>
<dbReference type="Pfam" id="PF17293">
    <property type="entry name" value="Arm-DNA-bind_5"/>
    <property type="match status" value="1"/>
</dbReference>
<evidence type="ECO:0000256" key="3">
    <source>
        <dbReference type="ARBA" id="ARBA00023172"/>
    </source>
</evidence>
<evidence type="ECO:0000313" key="5">
    <source>
        <dbReference type="EMBL" id="MBM6500909.1"/>
    </source>
</evidence>
<dbReference type="SUPFAM" id="SSF56349">
    <property type="entry name" value="DNA breaking-rejoining enzymes"/>
    <property type="match status" value="1"/>
</dbReference>
<dbReference type="InterPro" id="IPR002104">
    <property type="entry name" value="Integrase_catalytic"/>
</dbReference>
<keyword evidence="3" id="KW-0233">DNA recombination</keyword>
<organism evidence="5 6">
    <name type="scientific">Flavobacterium macrobrachii</name>
    <dbReference type="NCBI Taxonomy" id="591204"/>
    <lineage>
        <taxon>Bacteria</taxon>
        <taxon>Pseudomonadati</taxon>
        <taxon>Bacteroidota</taxon>
        <taxon>Flavobacteriia</taxon>
        <taxon>Flavobacteriales</taxon>
        <taxon>Flavobacteriaceae</taxon>
        <taxon>Flavobacterium</taxon>
    </lineage>
</organism>
<dbReference type="RefSeq" id="WP_187656023.1">
    <property type="nucleotide sequence ID" value="NZ_JACSOD020000509.1"/>
</dbReference>
<proteinExistence type="inferred from homology"/>
<dbReference type="Gene3D" id="1.10.443.10">
    <property type="entry name" value="Intergrase catalytic core"/>
    <property type="match status" value="1"/>
</dbReference>
<dbReference type="PANTHER" id="PTHR30349">
    <property type="entry name" value="PHAGE INTEGRASE-RELATED"/>
    <property type="match status" value="1"/>
</dbReference>
<dbReference type="InterPro" id="IPR011010">
    <property type="entry name" value="DNA_brk_join_enz"/>
</dbReference>
<dbReference type="CDD" id="cd01185">
    <property type="entry name" value="INTN1_C_like"/>
    <property type="match status" value="1"/>
</dbReference>
<dbReference type="InterPro" id="IPR010998">
    <property type="entry name" value="Integrase_recombinase_N"/>
</dbReference>
<dbReference type="Pfam" id="PF13102">
    <property type="entry name" value="Phage_int_SAM_5"/>
    <property type="match status" value="1"/>
</dbReference>
<dbReference type="InterPro" id="IPR050090">
    <property type="entry name" value="Tyrosine_recombinase_XerCD"/>
</dbReference>
<keyword evidence="2" id="KW-0238">DNA-binding</keyword>
<reference evidence="5 6" key="1">
    <citation type="submission" date="2021-02" db="EMBL/GenBank/DDBJ databases">
        <authorList>
            <person name="Jung H.S."/>
            <person name="Chun B.H."/>
            <person name="Jeon C.O."/>
        </authorList>
    </citation>
    <scope>NUCLEOTIDE SEQUENCE [LARGE SCALE GENOMIC DNA]</scope>
    <source>
        <strain evidence="5 6">LMG 25203</strain>
    </source>
</reference>
<name>A0ABS2D242_9FLAO</name>
<evidence type="ECO:0000259" key="4">
    <source>
        <dbReference type="PROSITE" id="PS51898"/>
    </source>
</evidence>
<comment type="caution">
    <text evidence="5">The sequence shown here is derived from an EMBL/GenBank/DDBJ whole genome shotgun (WGS) entry which is preliminary data.</text>
</comment>
<dbReference type="Proteomes" id="UP000759529">
    <property type="component" value="Unassembled WGS sequence"/>
</dbReference>
<evidence type="ECO:0000313" key="6">
    <source>
        <dbReference type="Proteomes" id="UP000759529"/>
    </source>
</evidence>
<evidence type="ECO:0000256" key="2">
    <source>
        <dbReference type="ARBA" id="ARBA00023125"/>
    </source>
</evidence>
<dbReference type="InterPro" id="IPR013762">
    <property type="entry name" value="Integrase-like_cat_sf"/>
</dbReference>
<keyword evidence="6" id="KW-1185">Reference proteome</keyword>
<dbReference type="Gene3D" id="1.10.150.130">
    <property type="match status" value="1"/>
</dbReference>
<dbReference type="PANTHER" id="PTHR30349:SF64">
    <property type="entry name" value="PROPHAGE INTEGRASE INTD-RELATED"/>
    <property type="match status" value="1"/>
</dbReference>
<dbReference type="Pfam" id="PF00589">
    <property type="entry name" value="Phage_integrase"/>
    <property type="match status" value="1"/>
</dbReference>
<sequence length="392" mass="45791">MTINYYTVRAVLRTDKIRKNGTCPIYVVLQYNNVTQKFSTSEFIEEKYWDKDKEQGIGKGFGNLNAVIKKKKQNLEDFIRESKSIGRPLSKTDISNFWNGKTETDNEILFSTFYESFCKRHFQTIRESTQIHYTTLGKKIDDFKPNLMVSEIDYSFMVEFDNYLVETKSGRYNMIKFLKTVLKEAVKLGVLKNESWKGLKNVSPNAREVYLTPAEINQIEICDLSTKKHLELTRCMFLFSCYTGMRYSDVVALKKENYKNGVITLKQVKTGVDLKVPVNLEAKKIICKYWSKRKENENIFPRIENQTVNRYLKKIGEIAELKKTLHFHVARHTFGTTLLNNNVNVFYISKMMGHKKLSQTYAYTGINVNKMKDIMGTVNFQPKNENNNLNRL</sequence>
<gene>
    <name evidence="5" type="ORF">H9X54_016580</name>
</gene>